<dbReference type="EMBL" id="ML992664">
    <property type="protein sequence ID" value="KAF2216142.1"/>
    <property type="molecule type" value="Genomic_DNA"/>
</dbReference>
<accession>A0A6A6FRM5</accession>
<name>A0A6A6FRM5_9PEZI</name>
<evidence type="ECO:0000313" key="1">
    <source>
        <dbReference type="EMBL" id="KAF2216142.1"/>
    </source>
</evidence>
<gene>
    <name evidence="1" type="ORF">CERZMDRAFT_93442</name>
</gene>
<organism evidence="1 2">
    <name type="scientific">Cercospora zeae-maydis SCOH1-5</name>
    <dbReference type="NCBI Taxonomy" id="717836"/>
    <lineage>
        <taxon>Eukaryota</taxon>
        <taxon>Fungi</taxon>
        <taxon>Dikarya</taxon>
        <taxon>Ascomycota</taxon>
        <taxon>Pezizomycotina</taxon>
        <taxon>Dothideomycetes</taxon>
        <taxon>Dothideomycetidae</taxon>
        <taxon>Mycosphaerellales</taxon>
        <taxon>Mycosphaerellaceae</taxon>
        <taxon>Cercospora</taxon>
    </lineage>
</organism>
<protein>
    <submittedName>
        <fullName evidence="1">Uncharacterized protein</fullName>
    </submittedName>
</protein>
<sequence length="105" mass="11339">MEERAVLRKGNAPQDRRLPACALSVSTGVRDEREAAFTSRVGTFDDDNVCAVGQNSATPKFAKMLRSLRGFFEGLSDSLKISGLAFRASIEKCAAPAEDMKLGDL</sequence>
<dbReference type="Proteomes" id="UP000799539">
    <property type="component" value="Unassembled WGS sequence"/>
</dbReference>
<evidence type="ECO:0000313" key="2">
    <source>
        <dbReference type="Proteomes" id="UP000799539"/>
    </source>
</evidence>
<reference evidence="1" key="1">
    <citation type="journal article" date="2020" name="Stud. Mycol.">
        <title>101 Dothideomycetes genomes: a test case for predicting lifestyles and emergence of pathogens.</title>
        <authorList>
            <person name="Haridas S."/>
            <person name="Albert R."/>
            <person name="Binder M."/>
            <person name="Bloem J."/>
            <person name="Labutti K."/>
            <person name="Salamov A."/>
            <person name="Andreopoulos B."/>
            <person name="Baker S."/>
            <person name="Barry K."/>
            <person name="Bills G."/>
            <person name="Bluhm B."/>
            <person name="Cannon C."/>
            <person name="Castanera R."/>
            <person name="Culley D."/>
            <person name="Daum C."/>
            <person name="Ezra D."/>
            <person name="Gonzalez J."/>
            <person name="Henrissat B."/>
            <person name="Kuo A."/>
            <person name="Liang C."/>
            <person name="Lipzen A."/>
            <person name="Lutzoni F."/>
            <person name="Magnuson J."/>
            <person name="Mondo S."/>
            <person name="Nolan M."/>
            <person name="Ohm R."/>
            <person name="Pangilinan J."/>
            <person name="Park H.-J."/>
            <person name="Ramirez L."/>
            <person name="Alfaro M."/>
            <person name="Sun H."/>
            <person name="Tritt A."/>
            <person name="Yoshinaga Y."/>
            <person name="Zwiers L.-H."/>
            <person name="Turgeon B."/>
            <person name="Goodwin S."/>
            <person name="Spatafora J."/>
            <person name="Crous P."/>
            <person name="Grigoriev I."/>
        </authorList>
    </citation>
    <scope>NUCLEOTIDE SEQUENCE</scope>
    <source>
        <strain evidence="1">SCOH1-5</strain>
    </source>
</reference>
<proteinExistence type="predicted"/>
<keyword evidence="2" id="KW-1185">Reference proteome</keyword>
<dbReference type="AlphaFoldDB" id="A0A6A6FRM5"/>